<dbReference type="NCBIfam" id="TIGR00250">
    <property type="entry name" value="RNAse_H_YqgF"/>
    <property type="match status" value="1"/>
</dbReference>
<evidence type="ECO:0000256" key="3">
    <source>
        <dbReference type="ARBA" id="ARBA00022722"/>
    </source>
</evidence>
<accession>A0A1F6NL78</accession>
<dbReference type="PANTHER" id="PTHR33317">
    <property type="entry name" value="POLYNUCLEOTIDYL TRANSFERASE, RIBONUCLEASE H-LIKE SUPERFAMILY PROTEIN"/>
    <property type="match status" value="1"/>
</dbReference>
<dbReference type="HAMAP" id="MF_00651">
    <property type="entry name" value="Nuclease_YqgF"/>
    <property type="match status" value="1"/>
</dbReference>
<organism evidence="7 8">
    <name type="scientific">Candidatus Magasanikbacteria bacterium RIFOXYA2_FULL_44_8</name>
    <dbReference type="NCBI Taxonomy" id="1798696"/>
    <lineage>
        <taxon>Bacteria</taxon>
        <taxon>Candidatus Magasanikiibacteriota</taxon>
    </lineage>
</organism>
<dbReference type="InterPro" id="IPR012337">
    <property type="entry name" value="RNaseH-like_sf"/>
</dbReference>
<dbReference type="AlphaFoldDB" id="A0A1F6NL78"/>
<dbReference type="InterPro" id="IPR005227">
    <property type="entry name" value="YqgF"/>
</dbReference>
<gene>
    <name evidence="7" type="ORF">A2261_03205</name>
</gene>
<protein>
    <recommendedName>
        <fullName evidence="5">Putative pre-16S rRNA nuclease</fullName>
        <ecNumber evidence="5">3.1.-.-</ecNumber>
    </recommendedName>
</protein>
<dbReference type="InterPro" id="IPR006641">
    <property type="entry name" value="YqgF/RNaseH-like_dom"/>
</dbReference>
<dbReference type="SUPFAM" id="SSF53098">
    <property type="entry name" value="Ribonuclease H-like"/>
    <property type="match status" value="1"/>
</dbReference>
<keyword evidence="4 5" id="KW-0378">Hydrolase</keyword>
<evidence type="ECO:0000313" key="8">
    <source>
        <dbReference type="Proteomes" id="UP000177803"/>
    </source>
</evidence>
<dbReference type="SMART" id="SM00732">
    <property type="entry name" value="YqgFc"/>
    <property type="match status" value="1"/>
</dbReference>
<keyword evidence="3 5" id="KW-0540">Nuclease</keyword>
<dbReference type="Proteomes" id="UP000177803">
    <property type="component" value="Unassembled WGS sequence"/>
</dbReference>
<dbReference type="Gene3D" id="3.30.420.140">
    <property type="entry name" value="YqgF/RNase H-like domain"/>
    <property type="match status" value="1"/>
</dbReference>
<evidence type="ECO:0000256" key="5">
    <source>
        <dbReference type="HAMAP-Rule" id="MF_00651"/>
    </source>
</evidence>
<comment type="similarity">
    <text evidence="5">Belongs to the YqgF HJR family.</text>
</comment>
<evidence type="ECO:0000256" key="4">
    <source>
        <dbReference type="ARBA" id="ARBA00022801"/>
    </source>
</evidence>
<sequence>MNILAIDFGTKNIGLAWCDTGIGAVLPYGQLDAKKWKIELVKLVKEERIERVVIGMPTGVGGSGEKNIERVQNFAAELKALIDLPIEFFDERFSSQQADRTPGGVSRDEKSAMIILEGYLVANKRKSN</sequence>
<dbReference type="EC" id="3.1.-.-" evidence="5"/>
<evidence type="ECO:0000313" key="7">
    <source>
        <dbReference type="EMBL" id="OGH84608.1"/>
    </source>
</evidence>
<dbReference type="Pfam" id="PF03652">
    <property type="entry name" value="RuvX"/>
    <property type="match status" value="1"/>
</dbReference>
<evidence type="ECO:0000259" key="6">
    <source>
        <dbReference type="SMART" id="SM00732"/>
    </source>
</evidence>
<comment type="subcellular location">
    <subcellularLocation>
        <location evidence="5">Cytoplasm</location>
    </subcellularLocation>
</comment>
<dbReference type="GO" id="GO:0000967">
    <property type="term" value="P:rRNA 5'-end processing"/>
    <property type="evidence" value="ECO:0007669"/>
    <property type="project" value="UniProtKB-UniRule"/>
</dbReference>
<name>A0A1F6NL78_9BACT</name>
<keyword evidence="1 5" id="KW-0963">Cytoplasm</keyword>
<feature type="domain" description="YqgF/RNase H-like" evidence="6">
    <location>
        <begin position="1"/>
        <end position="98"/>
    </location>
</feature>
<dbReference type="GO" id="GO:0004518">
    <property type="term" value="F:nuclease activity"/>
    <property type="evidence" value="ECO:0007669"/>
    <property type="project" value="UniProtKB-KW"/>
</dbReference>
<evidence type="ECO:0000256" key="1">
    <source>
        <dbReference type="ARBA" id="ARBA00022490"/>
    </source>
</evidence>
<proteinExistence type="inferred from homology"/>
<dbReference type="GO" id="GO:0016788">
    <property type="term" value="F:hydrolase activity, acting on ester bonds"/>
    <property type="evidence" value="ECO:0007669"/>
    <property type="project" value="UniProtKB-UniRule"/>
</dbReference>
<reference evidence="7 8" key="1">
    <citation type="journal article" date="2016" name="Nat. Commun.">
        <title>Thousands of microbial genomes shed light on interconnected biogeochemical processes in an aquifer system.</title>
        <authorList>
            <person name="Anantharaman K."/>
            <person name="Brown C.T."/>
            <person name="Hug L.A."/>
            <person name="Sharon I."/>
            <person name="Castelle C.J."/>
            <person name="Probst A.J."/>
            <person name="Thomas B.C."/>
            <person name="Singh A."/>
            <person name="Wilkins M.J."/>
            <person name="Karaoz U."/>
            <person name="Brodie E.L."/>
            <person name="Williams K.H."/>
            <person name="Hubbard S.S."/>
            <person name="Banfield J.F."/>
        </authorList>
    </citation>
    <scope>NUCLEOTIDE SEQUENCE [LARGE SCALE GENOMIC DNA]</scope>
</reference>
<keyword evidence="2 5" id="KW-0690">Ribosome biogenesis</keyword>
<dbReference type="EMBL" id="MFQR01000012">
    <property type="protein sequence ID" value="OGH84608.1"/>
    <property type="molecule type" value="Genomic_DNA"/>
</dbReference>
<dbReference type="PANTHER" id="PTHR33317:SF4">
    <property type="entry name" value="POLYNUCLEOTIDYL TRANSFERASE, RIBONUCLEASE H-LIKE SUPERFAMILY PROTEIN"/>
    <property type="match status" value="1"/>
</dbReference>
<comment type="caution">
    <text evidence="7">The sequence shown here is derived from an EMBL/GenBank/DDBJ whole genome shotgun (WGS) entry which is preliminary data.</text>
</comment>
<comment type="function">
    <text evidence="5">Could be a nuclease involved in processing of the 5'-end of pre-16S rRNA.</text>
</comment>
<evidence type="ECO:0000256" key="2">
    <source>
        <dbReference type="ARBA" id="ARBA00022517"/>
    </source>
</evidence>
<dbReference type="GO" id="GO:0005829">
    <property type="term" value="C:cytosol"/>
    <property type="evidence" value="ECO:0007669"/>
    <property type="project" value="TreeGrafter"/>
</dbReference>
<dbReference type="InterPro" id="IPR037027">
    <property type="entry name" value="YqgF/RNaseH-like_dom_sf"/>
</dbReference>
<dbReference type="CDD" id="cd16964">
    <property type="entry name" value="YqgF"/>
    <property type="match status" value="1"/>
</dbReference>